<dbReference type="eggNOG" id="ENOG502QRJG">
    <property type="taxonomic scope" value="Eukaryota"/>
</dbReference>
<dbReference type="GO" id="GO:0015109">
    <property type="term" value="F:chromate transmembrane transporter activity"/>
    <property type="evidence" value="ECO:0007669"/>
    <property type="project" value="InterPro"/>
</dbReference>
<dbReference type="GeneID" id="17267862"/>
<dbReference type="RefSeq" id="XP_005772787.1">
    <property type="nucleotide sequence ID" value="XM_005772730.1"/>
</dbReference>
<comment type="subcellular location">
    <subcellularLocation>
        <location evidence="1">Cell membrane</location>
        <topology evidence="1">Multi-pass membrane protein</topology>
    </subcellularLocation>
</comment>
<proteinExistence type="inferred from homology"/>
<accession>A0A0D3JFN0</accession>
<dbReference type="HOGENOM" id="CLU_018106_0_1_1"/>
<feature type="transmembrane region" description="Helical" evidence="7">
    <location>
        <begin position="444"/>
        <end position="463"/>
    </location>
</feature>
<dbReference type="Pfam" id="PF02417">
    <property type="entry name" value="Chromate_transp"/>
    <property type="match status" value="2"/>
</dbReference>
<evidence type="ECO:0000256" key="1">
    <source>
        <dbReference type="ARBA" id="ARBA00004651"/>
    </source>
</evidence>
<dbReference type="KEGG" id="ehx:EMIHUDRAFT_435634"/>
<reference evidence="8" key="2">
    <citation type="submission" date="2024-10" db="UniProtKB">
        <authorList>
            <consortium name="EnsemblProtists"/>
        </authorList>
    </citation>
    <scope>IDENTIFICATION</scope>
</reference>
<evidence type="ECO:0000256" key="7">
    <source>
        <dbReference type="SAM" id="Phobius"/>
    </source>
</evidence>
<name>A0A0D3JFN0_EMIH1</name>
<dbReference type="PaxDb" id="2903-EOD20358"/>
<feature type="transmembrane region" description="Helical" evidence="7">
    <location>
        <begin position="240"/>
        <end position="258"/>
    </location>
</feature>
<comment type="similarity">
    <text evidence="2">Belongs to the chromate ion transporter (CHR) (TC 2.A.51) family.</text>
</comment>
<keyword evidence="3" id="KW-1003">Cell membrane</keyword>
<keyword evidence="4 7" id="KW-0812">Transmembrane</keyword>
<dbReference type="EnsemblProtists" id="EOD20358">
    <property type="protein sequence ID" value="EOD20358"/>
    <property type="gene ID" value="EMIHUDRAFT_444682"/>
</dbReference>
<feature type="transmembrane region" description="Helical" evidence="7">
    <location>
        <begin position="137"/>
        <end position="154"/>
    </location>
</feature>
<evidence type="ECO:0000256" key="2">
    <source>
        <dbReference type="ARBA" id="ARBA00005262"/>
    </source>
</evidence>
<feature type="transmembrane region" description="Helical" evidence="7">
    <location>
        <begin position="189"/>
        <end position="207"/>
    </location>
</feature>
<dbReference type="AlphaFoldDB" id="A0A0D3JFN0"/>
<protein>
    <recommendedName>
        <fullName evidence="10">Chromate transporter</fullName>
    </recommendedName>
</protein>
<dbReference type="GeneID" id="17265906"/>
<evidence type="ECO:0008006" key="10">
    <source>
        <dbReference type="Google" id="ProtNLM"/>
    </source>
</evidence>
<evidence type="ECO:0000256" key="4">
    <source>
        <dbReference type="ARBA" id="ARBA00022692"/>
    </source>
</evidence>
<dbReference type="GO" id="GO:0005886">
    <property type="term" value="C:plasma membrane"/>
    <property type="evidence" value="ECO:0007669"/>
    <property type="project" value="UniProtKB-SubCell"/>
</dbReference>
<dbReference type="PANTHER" id="PTHR33567:SF3">
    <property type="entry name" value="CHROMATE ION TRANSPORTER (EUROFUNG)"/>
    <property type="match status" value="1"/>
</dbReference>
<dbReference type="PIRSF" id="PIRSF004810">
    <property type="entry name" value="ChrA"/>
    <property type="match status" value="1"/>
</dbReference>
<dbReference type="STRING" id="2903.R1CC94"/>
<evidence type="ECO:0000256" key="5">
    <source>
        <dbReference type="ARBA" id="ARBA00022989"/>
    </source>
</evidence>
<dbReference type="RefSeq" id="XP_005774744.1">
    <property type="nucleotide sequence ID" value="XM_005774687.1"/>
</dbReference>
<feature type="transmembrane region" description="Helical" evidence="7">
    <location>
        <begin position="97"/>
        <end position="117"/>
    </location>
</feature>
<dbReference type="PANTHER" id="PTHR33567">
    <property type="entry name" value="CHROMATE ION TRANSPORTER (EUROFUNG)"/>
    <property type="match status" value="1"/>
</dbReference>
<keyword evidence="5 7" id="KW-1133">Transmembrane helix</keyword>
<keyword evidence="9" id="KW-1185">Reference proteome</keyword>
<feature type="transmembrane region" description="Helical" evidence="7">
    <location>
        <begin position="384"/>
        <end position="409"/>
    </location>
</feature>
<organism evidence="8 9">
    <name type="scientific">Emiliania huxleyi (strain CCMP1516)</name>
    <dbReference type="NCBI Taxonomy" id="280463"/>
    <lineage>
        <taxon>Eukaryota</taxon>
        <taxon>Haptista</taxon>
        <taxon>Haptophyta</taxon>
        <taxon>Prymnesiophyceae</taxon>
        <taxon>Isochrysidales</taxon>
        <taxon>Noelaerhabdaceae</taxon>
        <taxon>Emiliania</taxon>
    </lineage>
</organism>
<keyword evidence="6 7" id="KW-0472">Membrane</keyword>
<evidence type="ECO:0000256" key="3">
    <source>
        <dbReference type="ARBA" id="ARBA00022475"/>
    </source>
</evidence>
<dbReference type="InterPro" id="IPR014047">
    <property type="entry name" value="Chr_Tranpt_l_chain"/>
</dbReference>
<reference evidence="9" key="1">
    <citation type="journal article" date="2013" name="Nature">
        <title>Pan genome of the phytoplankton Emiliania underpins its global distribution.</title>
        <authorList>
            <person name="Read B.A."/>
            <person name="Kegel J."/>
            <person name="Klute M.J."/>
            <person name="Kuo A."/>
            <person name="Lefebvre S.C."/>
            <person name="Maumus F."/>
            <person name="Mayer C."/>
            <person name="Miller J."/>
            <person name="Monier A."/>
            <person name="Salamov A."/>
            <person name="Young J."/>
            <person name="Aguilar M."/>
            <person name="Claverie J.M."/>
            <person name="Frickenhaus S."/>
            <person name="Gonzalez K."/>
            <person name="Herman E.K."/>
            <person name="Lin Y.C."/>
            <person name="Napier J."/>
            <person name="Ogata H."/>
            <person name="Sarno A.F."/>
            <person name="Shmutz J."/>
            <person name="Schroeder D."/>
            <person name="de Vargas C."/>
            <person name="Verret F."/>
            <person name="von Dassow P."/>
            <person name="Valentin K."/>
            <person name="Van de Peer Y."/>
            <person name="Wheeler G."/>
            <person name="Dacks J.B."/>
            <person name="Delwiche C.F."/>
            <person name="Dyhrman S.T."/>
            <person name="Glockner G."/>
            <person name="John U."/>
            <person name="Richards T."/>
            <person name="Worden A.Z."/>
            <person name="Zhang X."/>
            <person name="Grigoriev I.V."/>
            <person name="Allen A.E."/>
            <person name="Bidle K."/>
            <person name="Borodovsky M."/>
            <person name="Bowler C."/>
            <person name="Brownlee C."/>
            <person name="Cock J.M."/>
            <person name="Elias M."/>
            <person name="Gladyshev V.N."/>
            <person name="Groth M."/>
            <person name="Guda C."/>
            <person name="Hadaegh A."/>
            <person name="Iglesias-Rodriguez M.D."/>
            <person name="Jenkins J."/>
            <person name="Jones B.M."/>
            <person name="Lawson T."/>
            <person name="Leese F."/>
            <person name="Lindquist E."/>
            <person name="Lobanov A."/>
            <person name="Lomsadze A."/>
            <person name="Malik S.B."/>
            <person name="Marsh M.E."/>
            <person name="Mackinder L."/>
            <person name="Mock T."/>
            <person name="Mueller-Roeber B."/>
            <person name="Pagarete A."/>
            <person name="Parker M."/>
            <person name="Probert I."/>
            <person name="Quesneville H."/>
            <person name="Raines C."/>
            <person name="Rensing S.A."/>
            <person name="Riano-Pachon D.M."/>
            <person name="Richier S."/>
            <person name="Rokitta S."/>
            <person name="Shiraiwa Y."/>
            <person name="Soanes D.M."/>
            <person name="van der Giezen M."/>
            <person name="Wahlund T.M."/>
            <person name="Williams B."/>
            <person name="Wilson W."/>
            <person name="Wolfe G."/>
            <person name="Wurch L.L."/>
        </authorList>
    </citation>
    <scope>NUCLEOTIDE SEQUENCE</scope>
</reference>
<evidence type="ECO:0000313" key="9">
    <source>
        <dbReference type="Proteomes" id="UP000013827"/>
    </source>
</evidence>
<feature type="transmembrane region" description="Helical" evidence="7">
    <location>
        <begin position="342"/>
        <end position="372"/>
    </location>
</feature>
<feature type="transmembrane region" description="Helical" evidence="7">
    <location>
        <begin position="166"/>
        <end position="183"/>
    </location>
</feature>
<dbReference type="KEGG" id="ehx:EMIHUDRAFT_444682"/>
<dbReference type="EnsemblProtists" id="EOD22315">
    <property type="protein sequence ID" value="EOD22315"/>
    <property type="gene ID" value="EMIHUDRAFT_435634"/>
</dbReference>
<dbReference type="OMA" id="VWGMART"/>
<dbReference type="InterPro" id="IPR003370">
    <property type="entry name" value="Chromate_transpt"/>
</dbReference>
<evidence type="ECO:0000256" key="6">
    <source>
        <dbReference type="ARBA" id="ARBA00023136"/>
    </source>
</evidence>
<evidence type="ECO:0000313" key="8">
    <source>
        <dbReference type="EnsemblProtists" id="EOD22315"/>
    </source>
</evidence>
<sequence length="495" mass="52643">MPAANIAPMDSQAKPHASSEPLTYWGRVRDVAAAFFPMGFIAFGGPAAHIGLFLKTFVEGERPWLDEQRFMELMSLGQAMPGPTSTQMATAMGITRAGALGGLVSFWLFDWVGFAVQLSTGAAVYYLDLGALDTYKMVVLGAGPAAISLVFLAARMLGNKACGDDPLRISLALFTCFVALLLPREHMRWAAFAFPGLILFGGLVTALDARRPSRRAAYEKALSPPTGKGLLKQIGIPRPAGLLLAMVAVGLFPFAWVARDLACGGFGGAGSRQLAVFSSLYWMGFSIYGGGQVVLPMLESEFTRGRCEPGETGSFPPLDAETFGFGLALAQSLPGPLFNLSAFLGAAVAGVGGGIVGFLGLFGPGILLIYALMPFWESLRRHEWVRCALVGMNASAVGLVFQACVTLWAKYCTNGAEAAVCILAMAMHKRFAPGDTKPLALRRAWPALVIFSCATLCLVLFFLDLNGAYGDWCHVAKYGDFATQPNRTEACPSAS</sequence>
<dbReference type="Proteomes" id="UP000013827">
    <property type="component" value="Unassembled WGS sequence"/>
</dbReference>
<feature type="transmembrane region" description="Helical" evidence="7">
    <location>
        <begin position="31"/>
        <end position="54"/>
    </location>
</feature>